<dbReference type="GeneID" id="77944173"/>
<keyword evidence="1" id="KW-1133">Transmembrane helix</keyword>
<dbReference type="RefSeq" id="YP_010667988.1">
    <property type="nucleotide sequence ID" value="NC_070952.1"/>
</dbReference>
<evidence type="ECO:0000256" key="1">
    <source>
        <dbReference type="SAM" id="Phobius"/>
    </source>
</evidence>
<keyword evidence="1" id="KW-0472">Membrane</keyword>
<feature type="transmembrane region" description="Helical" evidence="1">
    <location>
        <begin position="73"/>
        <end position="90"/>
    </location>
</feature>
<evidence type="ECO:0000313" key="3">
    <source>
        <dbReference type="Proteomes" id="UP000827517"/>
    </source>
</evidence>
<reference evidence="2" key="1">
    <citation type="submission" date="2021-07" db="EMBL/GenBank/DDBJ databases">
        <authorList>
            <person name="Roth S.J."/>
            <person name="Krukonis G.P."/>
            <person name="Delesalle V.A."/>
        </authorList>
    </citation>
    <scope>NUCLEOTIDE SEQUENCE</scope>
</reference>
<evidence type="ECO:0000313" key="2">
    <source>
        <dbReference type="EMBL" id="QZA70707.1"/>
    </source>
</evidence>
<dbReference type="EMBL" id="MZ501267">
    <property type="protein sequence ID" value="QZA70707.1"/>
    <property type="molecule type" value="Genomic_DNA"/>
</dbReference>
<gene>
    <name evidence="2" type="primary">234</name>
    <name evidence="2" type="ORF">AH04_234</name>
</gene>
<feature type="transmembrane region" description="Helical" evidence="1">
    <location>
        <begin position="21"/>
        <end position="38"/>
    </location>
</feature>
<dbReference type="Proteomes" id="UP000827517">
    <property type="component" value="Segment"/>
</dbReference>
<proteinExistence type="predicted"/>
<dbReference type="KEGG" id="vg:77944173"/>
<keyword evidence="1" id="KW-0812">Transmembrane</keyword>
<name>A0AAE7X2N4_9CAUD</name>
<keyword evidence="3" id="KW-1185">Reference proteome</keyword>
<sequence length="91" mass="10524">MSLNRLVAVKDRGRKSFFSQDNLLAFIFVVMVVTIALILNYGVFAYFTLGALVVRIFEIIFELKNNMLDKPFLNYIVLLGLPAQCLWTLYR</sequence>
<protein>
    <submittedName>
        <fullName evidence="2">Uncharacterized protein</fullName>
    </submittedName>
</protein>
<accession>A0AAE7X2N4</accession>
<organism evidence="2 3">
    <name type="scientific">Erwinia phage AH04</name>
    <dbReference type="NCBI Taxonomy" id="2869569"/>
    <lineage>
        <taxon>Viruses</taxon>
        <taxon>Duplodnaviria</taxon>
        <taxon>Heunggongvirae</taxon>
        <taxon>Uroviricota</taxon>
        <taxon>Caudoviricetes</taxon>
        <taxon>Chimalliviridae</taxon>
        <taxon>Meadowvirus</taxon>
        <taxon>Meadowvirus AH04</taxon>
    </lineage>
</organism>